<dbReference type="InParanoid" id="Q245U4"/>
<comment type="similarity">
    <text evidence="2">Belongs to the APC3/CDC27 family.</text>
</comment>
<dbReference type="Gene3D" id="1.25.40.10">
    <property type="entry name" value="Tetratricopeptide repeat domain"/>
    <property type="match status" value="1"/>
</dbReference>
<dbReference type="SMART" id="SM00028">
    <property type="entry name" value="TPR"/>
    <property type="match status" value="6"/>
</dbReference>
<dbReference type="HOGENOM" id="CLU_892781_0_0_1"/>
<dbReference type="AlphaFoldDB" id="Q245U4"/>
<dbReference type="PROSITE" id="PS50005">
    <property type="entry name" value="TPR"/>
    <property type="match status" value="2"/>
</dbReference>
<dbReference type="PANTHER" id="PTHR12558">
    <property type="entry name" value="CELL DIVISION CYCLE 16,23,27"/>
    <property type="match status" value="1"/>
</dbReference>
<sequence length="312" mass="36789">MLPNTQQIFQNIQNQEPNQIGFPSMQRGIPKTQTQQIKSYKRVIENVYVSDEELRQGEGDFDLNLKKAKYFMQQDSYKDAIDSLKKAIEQNPNQIQPYLLLGESFRSSQKFEEGLKYFEELEIKNPKIDVVTSEKAKFMCELNKFQEAIEIFKEIEEKNPSNNTFFSYWAFAHNCIKQHDFAIYYSREGQKADPYDWFAPYNLGYAFLKKNRIGTAIQFLNEAQEVEEKIEISLALGQAYLENQEFFIAEDLFQRAIDNNPSCSYLPYYYMAITQKQLKKYDEAFEHISFADDLNPNNEDIQKLKAEIERLK</sequence>
<dbReference type="RefSeq" id="XP_001023784.1">
    <property type="nucleotide sequence ID" value="XM_001023784.1"/>
</dbReference>
<name>Q245U4_TETTS</name>
<dbReference type="InterPro" id="IPR019734">
    <property type="entry name" value="TPR_rpt"/>
</dbReference>
<dbReference type="EMBL" id="GG662474">
    <property type="protein sequence ID" value="EAS03539.1"/>
    <property type="molecule type" value="Genomic_DNA"/>
</dbReference>
<dbReference type="GeneID" id="7841481"/>
<keyword evidence="1 3" id="KW-0802">TPR repeat</keyword>
<dbReference type="Proteomes" id="UP000009168">
    <property type="component" value="Unassembled WGS sequence"/>
</dbReference>
<evidence type="ECO:0000313" key="5">
    <source>
        <dbReference type="Proteomes" id="UP000009168"/>
    </source>
</evidence>
<dbReference type="KEGG" id="tet:TTHERM_00245550"/>
<evidence type="ECO:0000256" key="3">
    <source>
        <dbReference type="PROSITE-ProRule" id="PRU00339"/>
    </source>
</evidence>
<dbReference type="InterPro" id="IPR011990">
    <property type="entry name" value="TPR-like_helical_dom_sf"/>
</dbReference>
<evidence type="ECO:0000256" key="1">
    <source>
        <dbReference type="ARBA" id="ARBA00022803"/>
    </source>
</evidence>
<feature type="repeat" description="TPR" evidence="3">
    <location>
        <begin position="230"/>
        <end position="263"/>
    </location>
</feature>
<evidence type="ECO:0000313" key="4">
    <source>
        <dbReference type="EMBL" id="EAS03539.1"/>
    </source>
</evidence>
<organism evidence="4 5">
    <name type="scientific">Tetrahymena thermophila (strain SB210)</name>
    <dbReference type="NCBI Taxonomy" id="312017"/>
    <lineage>
        <taxon>Eukaryota</taxon>
        <taxon>Sar</taxon>
        <taxon>Alveolata</taxon>
        <taxon>Ciliophora</taxon>
        <taxon>Intramacronucleata</taxon>
        <taxon>Oligohymenophorea</taxon>
        <taxon>Hymenostomatida</taxon>
        <taxon>Tetrahymenina</taxon>
        <taxon>Tetrahymenidae</taxon>
        <taxon>Tetrahymena</taxon>
    </lineage>
</organism>
<keyword evidence="5" id="KW-1185">Reference proteome</keyword>
<proteinExistence type="inferred from homology"/>
<reference evidence="5" key="1">
    <citation type="journal article" date="2006" name="PLoS Biol.">
        <title>Macronuclear genome sequence of the ciliate Tetrahymena thermophila, a model eukaryote.</title>
        <authorList>
            <person name="Eisen J.A."/>
            <person name="Coyne R.S."/>
            <person name="Wu M."/>
            <person name="Wu D."/>
            <person name="Thiagarajan M."/>
            <person name="Wortman J.R."/>
            <person name="Badger J.H."/>
            <person name="Ren Q."/>
            <person name="Amedeo P."/>
            <person name="Jones K.M."/>
            <person name="Tallon L.J."/>
            <person name="Delcher A.L."/>
            <person name="Salzberg S.L."/>
            <person name="Silva J.C."/>
            <person name="Haas B.J."/>
            <person name="Majoros W.H."/>
            <person name="Farzad M."/>
            <person name="Carlton J.M."/>
            <person name="Smith R.K. Jr."/>
            <person name="Garg J."/>
            <person name="Pearlman R.E."/>
            <person name="Karrer K.M."/>
            <person name="Sun L."/>
            <person name="Manning G."/>
            <person name="Elde N.C."/>
            <person name="Turkewitz A.P."/>
            <person name="Asai D.J."/>
            <person name="Wilkes D.E."/>
            <person name="Wang Y."/>
            <person name="Cai H."/>
            <person name="Collins K."/>
            <person name="Stewart B.A."/>
            <person name="Lee S.R."/>
            <person name="Wilamowska K."/>
            <person name="Weinberg Z."/>
            <person name="Ruzzo W.L."/>
            <person name="Wloga D."/>
            <person name="Gaertig J."/>
            <person name="Frankel J."/>
            <person name="Tsao C.-C."/>
            <person name="Gorovsky M.A."/>
            <person name="Keeling P.J."/>
            <person name="Waller R.F."/>
            <person name="Patron N.J."/>
            <person name="Cherry J.M."/>
            <person name="Stover N.A."/>
            <person name="Krieger C.J."/>
            <person name="del Toro C."/>
            <person name="Ryder H.F."/>
            <person name="Williamson S.C."/>
            <person name="Barbeau R.A."/>
            <person name="Hamilton E.P."/>
            <person name="Orias E."/>
        </authorList>
    </citation>
    <scope>NUCLEOTIDE SEQUENCE [LARGE SCALE GENOMIC DNA]</scope>
    <source>
        <strain evidence="5">SB210</strain>
    </source>
</reference>
<dbReference type="STRING" id="312017.Q245U4"/>
<dbReference type="Pfam" id="PF13432">
    <property type="entry name" value="TPR_16"/>
    <property type="match status" value="1"/>
</dbReference>
<dbReference type="PANTHER" id="PTHR12558:SF13">
    <property type="entry name" value="CELL DIVISION CYCLE PROTEIN 27 HOMOLOG"/>
    <property type="match status" value="1"/>
</dbReference>
<gene>
    <name evidence="4" type="ORF">TTHERM_00245550</name>
</gene>
<feature type="repeat" description="TPR" evidence="3">
    <location>
        <begin position="61"/>
        <end position="94"/>
    </location>
</feature>
<evidence type="ECO:0000256" key="2">
    <source>
        <dbReference type="ARBA" id="ARBA00038210"/>
    </source>
</evidence>
<dbReference type="SUPFAM" id="SSF48452">
    <property type="entry name" value="TPR-like"/>
    <property type="match status" value="1"/>
</dbReference>
<accession>Q245U4</accession>
<protein>
    <submittedName>
        <fullName evidence="4">Tetratricopeptide repeat protein</fullName>
    </submittedName>
</protein>
<dbReference type="Pfam" id="PF13181">
    <property type="entry name" value="TPR_8"/>
    <property type="match status" value="1"/>
</dbReference>